<evidence type="ECO:0000313" key="4">
    <source>
        <dbReference type="RefSeq" id="XP_006820177.1"/>
    </source>
</evidence>
<gene>
    <name evidence="4" type="primary">LOC102806961</name>
</gene>
<name>A0ABM0MJI6_SACKO</name>
<dbReference type="InterPro" id="IPR036397">
    <property type="entry name" value="RNaseH_sf"/>
</dbReference>
<dbReference type="Gene3D" id="3.30.420.10">
    <property type="entry name" value="Ribonuclease H-like superfamily/Ribonuclease H"/>
    <property type="match status" value="1"/>
</dbReference>
<feature type="domain" description="Paired" evidence="2">
    <location>
        <begin position="1"/>
        <end position="123"/>
    </location>
</feature>
<dbReference type="InterPro" id="IPR038717">
    <property type="entry name" value="Tc1-like_DDE_dom"/>
</dbReference>
<proteinExistence type="predicted"/>
<dbReference type="PANTHER" id="PTHR46564">
    <property type="entry name" value="TRANSPOSASE"/>
    <property type="match status" value="1"/>
</dbReference>
<dbReference type="RefSeq" id="XP_006820177.1">
    <property type="nucleotide sequence ID" value="XM_006820114.1"/>
</dbReference>
<dbReference type="InterPro" id="IPR036388">
    <property type="entry name" value="WH-like_DNA-bd_sf"/>
</dbReference>
<dbReference type="SUPFAM" id="SSF46689">
    <property type="entry name" value="Homeodomain-like"/>
    <property type="match status" value="1"/>
</dbReference>
<keyword evidence="1" id="KW-0563">Paired box</keyword>
<reference evidence="4" key="1">
    <citation type="submission" date="2025-08" db="UniProtKB">
        <authorList>
            <consortium name="RefSeq"/>
        </authorList>
    </citation>
    <scope>IDENTIFICATION</scope>
    <source>
        <tissue evidence="4">Testes</tissue>
    </source>
</reference>
<dbReference type="Pfam" id="PF00292">
    <property type="entry name" value="PAX"/>
    <property type="match status" value="1"/>
</dbReference>
<dbReference type="InterPro" id="IPR001523">
    <property type="entry name" value="Paired_dom"/>
</dbReference>
<evidence type="ECO:0000256" key="1">
    <source>
        <dbReference type="ARBA" id="ARBA00022724"/>
    </source>
</evidence>
<accession>A0ABM0MJI6</accession>
<keyword evidence="3" id="KW-1185">Reference proteome</keyword>
<protein>
    <submittedName>
        <fullName evidence="4">Paired box protein Pax-7-like</fullName>
    </submittedName>
</protein>
<dbReference type="Gene3D" id="1.10.10.10">
    <property type="entry name" value="Winged helix-like DNA-binding domain superfamily/Winged helix DNA-binding domain"/>
    <property type="match status" value="2"/>
</dbReference>
<dbReference type="InterPro" id="IPR009057">
    <property type="entry name" value="Homeodomain-like_sf"/>
</dbReference>
<dbReference type="GeneID" id="102806961"/>
<dbReference type="PANTHER" id="PTHR46564:SF1">
    <property type="entry name" value="TRANSPOSASE"/>
    <property type="match status" value="1"/>
</dbReference>
<dbReference type="PROSITE" id="PS51057">
    <property type="entry name" value="PAIRED_2"/>
    <property type="match status" value="1"/>
</dbReference>
<dbReference type="Pfam" id="PF13358">
    <property type="entry name" value="DDE_3"/>
    <property type="match status" value="1"/>
</dbReference>
<dbReference type="Proteomes" id="UP000694865">
    <property type="component" value="Unplaced"/>
</dbReference>
<organism evidence="3 4">
    <name type="scientific">Saccoglossus kowalevskii</name>
    <name type="common">Acorn worm</name>
    <dbReference type="NCBI Taxonomy" id="10224"/>
    <lineage>
        <taxon>Eukaryota</taxon>
        <taxon>Metazoa</taxon>
        <taxon>Hemichordata</taxon>
        <taxon>Enteropneusta</taxon>
        <taxon>Harrimaniidae</taxon>
        <taxon>Saccoglossus</taxon>
    </lineage>
</organism>
<evidence type="ECO:0000313" key="3">
    <source>
        <dbReference type="Proteomes" id="UP000694865"/>
    </source>
</evidence>
<dbReference type="SMART" id="SM00351">
    <property type="entry name" value="PAX"/>
    <property type="match status" value="1"/>
</dbReference>
<sequence>MEDTMEKQGVEKPVEVKRRVVDLYFCGLSFAEIGDQSGVSKQTAYNIVKRFVATESILPGKRKSNQSATKKLTDNVIDYVEYYKTLRPSIYRWEIRQKLLEDGVCTAATLPGRSSITYAVQICLNMTRKKLSSMLTESCTDENIKRQLDFLEEVSNYEPHRLHWFDEASVIKTTGNRRYGHATFGSRATFTANLLVGVSDIDHVDVIEGPSNGYELLHFFHEAVAEVNEMGNPCLAPNDVVIMDNCPFHDARHVEQNLLDLLNHQGVRLFFQPPYNPQFNVCELCFRHLKSELIIISTTL</sequence>
<evidence type="ECO:0000259" key="2">
    <source>
        <dbReference type="PROSITE" id="PS51057"/>
    </source>
</evidence>